<feature type="domain" description="CHK kinase-like" evidence="1">
    <location>
        <begin position="132"/>
        <end position="314"/>
    </location>
</feature>
<reference evidence="2 3" key="1">
    <citation type="submission" date="2020-08" db="EMBL/GenBank/DDBJ databases">
        <title>Genomic Encyclopedia of Type Strains, Phase IV (KMG-IV): sequencing the most valuable type-strain genomes for metagenomic binning, comparative biology and taxonomic classification.</title>
        <authorList>
            <person name="Goeker M."/>
        </authorList>
    </citation>
    <scope>NUCLEOTIDE SEQUENCE [LARGE SCALE GENOMIC DNA]</scope>
    <source>
        <strain evidence="2 3">DSM 29348</strain>
    </source>
</reference>
<dbReference type="AlphaFoldDB" id="A0A7W6DPN4"/>
<evidence type="ECO:0000313" key="2">
    <source>
        <dbReference type="EMBL" id="MBB3982814.1"/>
    </source>
</evidence>
<dbReference type="InterPro" id="IPR011009">
    <property type="entry name" value="Kinase-like_dom_sf"/>
</dbReference>
<protein>
    <submittedName>
        <fullName evidence="2">Thiamine kinase-like enzyme</fullName>
    </submittedName>
</protein>
<keyword evidence="3" id="KW-1185">Reference proteome</keyword>
<dbReference type="InterPro" id="IPR004119">
    <property type="entry name" value="EcKL"/>
</dbReference>
<evidence type="ECO:0000259" key="1">
    <source>
        <dbReference type="SMART" id="SM00587"/>
    </source>
</evidence>
<name>A0A7W6DPN4_9SPHN</name>
<comment type="caution">
    <text evidence="2">The sequence shown here is derived from an EMBL/GenBank/DDBJ whole genome shotgun (WGS) entry which is preliminary data.</text>
</comment>
<dbReference type="Gene3D" id="3.90.1200.10">
    <property type="match status" value="1"/>
</dbReference>
<dbReference type="Proteomes" id="UP000552757">
    <property type="component" value="Unassembled WGS sequence"/>
</dbReference>
<evidence type="ECO:0000313" key="3">
    <source>
        <dbReference type="Proteomes" id="UP000552757"/>
    </source>
</evidence>
<keyword evidence="2" id="KW-0418">Kinase</keyword>
<keyword evidence="2" id="KW-0808">Transferase</keyword>
<dbReference type="InterPro" id="IPR015897">
    <property type="entry name" value="CHK_kinase-like"/>
</dbReference>
<dbReference type="SMART" id="SM00587">
    <property type="entry name" value="CHK"/>
    <property type="match status" value="1"/>
</dbReference>
<proteinExistence type="predicted"/>
<dbReference type="Pfam" id="PF02958">
    <property type="entry name" value="EcKL"/>
    <property type="match status" value="1"/>
</dbReference>
<dbReference type="PANTHER" id="PTHR11012">
    <property type="entry name" value="PROTEIN KINASE-LIKE DOMAIN-CONTAINING"/>
    <property type="match status" value="1"/>
</dbReference>
<dbReference type="EMBL" id="JACIEB010000005">
    <property type="protein sequence ID" value="MBB3982814.1"/>
    <property type="molecule type" value="Genomic_DNA"/>
</dbReference>
<accession>A0A7W6DPN4</accession>
<dbReference type="SUPFAM" id="SSF56112">
    <property type="entry name" value="Protein kinase-like (PK-like)"/>
    <property type="match status" value="1"/>
</dbReference>
<dbReference type="RefSeq" id="WP_183955868.1">
    <property type="nucleotide sequence ID" value="NZ_JACIEB010000005.1"/>
</dbReference>
<dbReference type="GO" id="GO:0016301">
    <property type="term" value="F:kinase activity"/>
    <property type="evidence" value="ECO:0007669"/>
    <property type="project" value="UniProtKB-KW"/>
</dbReference>
<organism evidence="2 3">
    <name type="scientific">Sphingobium fontiphilum</name>
    <dbReference type="NCBI Taxonomy" id="944425"/>
    <lineage>
        <taxon>Bacteria</taxon>
        <taxon>Pseudomonadati</taxon>
        <taxon>Pseudomonadota</taxon>
        <taxon>Alphaproteobacteria</taxon>
        <taxon>Sphingomonadales</taxon>
        <taxon>Sphingomonadaceae</taxon>
        <taxon>Sphingobium</taxon>
    </lineage>
</organism>
<gene>
    <name evidence="2" type="ORF">GGR44_002480</name>
</gene>
<sequence length="375" mass="42395">MQHTPPNGIVPAGGIPFDPDAFDTAMLNAIIAPWRPDVRIAQVRVKDAKRYGDGMVCTAARAFLDVDYAPGTPADVPRHLVLKLGRSPDFMIGPLYQNEVRFYNVLRPEVTDIEAPFTLGGAYDPATQGFALLLGDLTDHGARFPNVLSRITLDEVRAILEMLARLHARYWRSPRFAGDLGFLETHTDGELARFMHDFVPHAIQQEIDSENFKREMVARLRTTGDELRRGVARLHQHQQTLPHTVLHGDTHIGNTYLLPDGRAGLLDWQLTVRGHHMHDVNYLITTALPIDQRRDNERDLLAFYLDRLKAHGASDAPGFAESWDEYRRCLVWGVYIGWLTTNIANYGWEITVLNHLRLTTAFEDHDTAALLRALD</sequence>
<dbReference type="PANTHER" id="PTHR11012:SF30">
    <property type="entry name" value="PROTEIN KINASE-LIKE DOMAIN-CONTAINING"/>
    <property type="match status" value="1"/>
</dbReference>